<dbReference type="Proteomes" id="UP000280648">
    <property type="component" value="Unassembled WGS sequence"/>
</dbReference>
<dbReference type="InterPro" id="IPR025948">
    <property type="entry name" value="HTH-like_dom"/>
</dbReference>
<comment type="function">
    <text evidence="1">Involved in the transposition of the insertion sequence.</text>
</comment>
<dbReference type="EMBL" id="RJPI01000015">
    <property type="protein sequence ID" value="RSJ61189.1"/>
    <property type="molecule type" value="Genomic_DNA"/>
</dbReference>
<dbReference type="InterPro" id="IPR001584">
    <property type="entry name" value="Integrase_cat-core"/>
</dbReference>
<protein>
    <submittedName>
        <fullName evidence="4">Integrase core domain protein</fullName>
    </submittedName>
</protein>
<evidence type="ECO:0000259" key="3">
    <source>
        <dbReference type="PROSITE" id="PS50994"/>
    </source>
</evidence>
<dbReference type="PANTHER" id="PTHR46889">
    <property type="entry name" value="TRANSPOSASE INSF FOR INSERTION SEQUENCE IS3B-RELATED"/>
    <property type="match status" value="1"/>
</dbReference>
<dbReference type="GO" id="GO:0003676">
    <property type="term" value="F:nucleic acid binding"/>
    <property type="evidence" value="ECO:0007669"/>
    <property type="project" value="InterPro"/>
</dbReference>
<dbReference type="Pfam" id="PF00665">
    <property type="entry name" value="rve"/>
    <property type="match status" value="1"/>
</dbReference>
<name>A0A428FJI6_STROR</name>
<evidence type="ECO:0000313" key="5">
    <source>
        <dbReference type="Proteomes" id="UP000280648"/>
    </source>
</evidence>
<reference evidence="4 5" key="1">
    <citation type="submission" date="2018-11" db="EMBL/GenBank/DDBJ databases">
        <title>Species Designations Belie Phenotypic and Genotypic Heterogeneity in Oral Streptococci.</title>
        <authorList>
            <person name="Velsko I."/>
        </authorList>
    </citation>
    <scope>NUCLEOTIDE SEQUENCE [LARGE SCALE GENOMIC DNA]</scope>
    <source>
        <strain evidence="4 5">BCC26</strain>
    </source>
</reference>
<dbReference type="NCBIfam" id="NF033516">
    <property type="entry name" value="transpos_IS3"/>
    <property type="match status" value="1"/>
</dbReference>
<dbReference type="PROSITE" id="PS50994">
    <property type="entry name" value="INTEGRASE"/>
    <property type="match status" value="1"/>
</dbReference>
<dbReference type="InterPro" id="IPR036397">
    <property type="entry name" value="RNaseH_sf"/>
</dbReference>
<evidence type="ECO:0000313" key="4">
    <source>
        <dbReference type="EMBL" id="RSJ61189.1"/>
    </source>
</evidence>
<dbReference type="InterPro" id="IPR012337">
    <property type="entry name" value="RNaseH-like_sf"/>
</dbReference>
<gene>
    <name evidence="4" type="ORF">D8803_08960</name>
</gene>
<dbReference type="InterPro" id="IPR050900">
    <property type="entry name" value="Transposase_IS3/IS150/IS904"/>
</dbReference>
<dbReference type="GO" id="GO:0015074">
    <property type="term" value="P:DNA integration"/>
    <property type="evidence" value="ECO:0007669"/>
    <property type="project" value="InterPro"/>
</dbReference>
<dbReference type="Gene3D" id="3.30.420.10">
    <property type="entry name" value="Ribonuclease H-like superfamily/Ribonuclease H"/>
    <property type="match status" value="1"/>
</dbReference>
<evidence type="ECO:0000256" key="2">
    <source>
        <dbReference type="SAM" id="MobiDB-lite"/>
    </source>
</evidence>
<dbReference type="Pfam" id="PF13333">
    <property type="entry name" value="rve_2"/>
    <property type="match status" value="1"/>
</dbReference>
<dbReference type="Pfam" id="PF13276">
    <property type="entry name" value="HTH_21"/>
    <property type="match status" value="1"/>
</dbReference>
<comment type="caution">
    <text evidence="4">The sequence shown here is derived from an EMBL/GenBank/DDBJ whole genome shotgun (WGS) entry which is preliminary data.</text>
</comment>
<feature type="domain" description="Integrase catalytic" evidence="3">
    <location>
        <begin position="137"/>
        <end position="302"/>
    </location>
</feature>
<accession>A0A428FJI6</accession>
<sequence length="303" mass="36014">MGRKRKKTWEEMTELERLQEENERLRTEVDYLKKLKELEERDEALEREKQRQLDQPDKDKELKDEIQAIDNDYKGNYGYRRITLELRNRGFTVNHKKVQRLMKVLGLSARIRRKRKYSSYKGEIGKKADNLIQRQFEASRPMEKCYTDVTEFAIPNSTQKLYLSPVLDGFNSEIIAYNLSCSPNLEQVKAMLEQAFTEKYYENTSLHSDQGWQYQHDSYHRFLESKGIQPSMSRKGNSPDNGMMDSFFGILKSEMFYGYEKAFQSLKQLEQAIVDYIDYYNNKRIKVKLKGLSPVQYRTKSFA</sequence>
<evidence type="ECO:0000256" key="1">
    <source>
        <dbReference type="ARBA" id="ARBA00002286"/>
    </source>
</evidence>
<proteinExistence type="predicted"/>
<dbReference type="AlphaFoldDB" id="A0A428FJI6"/>
<dbReference type="InterPro" id="IPR048020">
    <property type="entry name" value="Transpos_IS3"/>
</dbReference>
<organism evidence="4 5">
    <name type="scientific">Streptococcus oralis</name>
    <dbReference type="NCBI Taxonomy" id="1303"/>
    <lineage>
        <taxon>Bacteria</taxon>
        <taxon>Bacillati</taxon>
        <taxon>Bacillota</taxon>
        <taxon>Bacilli</taxon>
        <taxon>Lactobacillales</taxon>
        <taxon>Streptococcaceae</taxon>
        <taxon>Streptococcus</taxon>
    </lineage>
</organism>
<dbReference type="SUPFAM" id="SSF53098">
    <property type="entry name" value="Ribonuclease H-like"/>
    <property type="match status" value="1"/>
</dbReference>
<dbReference type="PANTHER" id="PTHR46889:SF4">
    <property type="entry name" value="TRANSPOSASE INSO FOR INSERTION SEQUENCE ELEMENT IS911B-RELATED"/>
    <property type="match status" value="1"/>
</dbReference>
<feature type="region of interest" description="Disordered" evidence="2">
    <location>
        <begin position="43"/>
        <end position="63"/>
    </location>
</feature>